<organism evidence="1 2">
    <name type="scientific">Williamsia limnetica</name>
    <dbReference type="NCBI Taxonomy" id="882452"/>
    <lineage>
        <taxon>Bacteria</taxon>
        <taxon>Bacillati</taxon>
        <taxon>Actinomycetota</taxon>
        <taxon>Actinomycetes</taxon>
        <taxon>Mycobacteriales</taxon>
        <taxon>Nocardiaceae</taxon>
        <taxon>Williamsia</taxon>
    </lineage>
</organism>
<reference evidence="1 2" key="1">
    <citation type="submission" date="2018-06" db="EMBL/GenBank/DDBJ databases">
        <title>Genomic Encyclopedia of Type Strains, Phase IV (KMG-IV): sequencing the most valuable type-strain genomes for metagenomic binning, comparative biology and taxonomic classification.</title>
        <authorList>
            <person name="Goeker M."/>
        </authorList>
    </citation>
    <scope>NUCLEOTIDE SEQUENCE [LARGE SCALE GENOMIC DNA]</scope>
    <source>
        <strain evidence="1 2">DSM 45521</strain>
    </source>
</reference>
<accession>A0A318RF68</accession>
<protein>
    <submittedName>
        <fullName evidence="1">Uncharacterized protein DUF2505</fullName>
    </submittedName>
</protein>
<dbReference type="EMBL" id="QJSP01000011">
    <property type="protein sequence ID" value="PYE15088.1"/>
    <property type="molecule type" value="Genomic_DNA"/>
</dbReference>
<dbReference type="Proteomes" id="UP000247591">
    <property type="component" value="Unassembled WGS sequence"/>
</dbReference>
<evidence type="ECO:0000313" key="1">
    <source>
        <dbReference type="EMBL" id="PYE15088.1"/>
    </source>
</evidence>
<dbReference type="RefSeq" id="WP_110471091.1">
    <property type="nucleotide sequence ID" value="NZ_QJSP01000011.1"/>
</dbReference>
<evidence type="ECO:0000313" key="2">
    <source>
        <dbReference type="Proteomes" id="UP000247591"/>
    </source>
</evidence>
<dbReference type="AlphaFoldDB" id="A0A318RF68"/>
<name>A0A318RF68_WILLI</name>
<dbReference type="Pfam" id="PF10698">
    <property type="entry name" value="DUF2505"/>
    <property type="match status" value="1"/>
</dbReference>
<dbReference type="SUPFAM" id="SSF55961">
    <property type="entry name" value="Bet v1-like"/>
    <property type="match status" value="1"/>
</dbReference>
<dbReference type="InterPro" id="IPR019639">
    <property type="entry name" value="DUF2505"/>
</dbReference>
<sequence length="174" mass="18421">MATKLRHSLDFSCPPAQFAAAVTSEQYWHDLVANVAADVSELESFTATDDEVRVVLQQRIPEKNLPSVVTKIRKGDLEIARTVVWSVTGGEVGNGTFSAVVTGAPAKVNGTQTLVAAGTGAQVIFEGSVEVSIPLIGGKIEKQIAKEVQALIDAERDYTIAWIGQQGSAAPDSQ</sequence>
<proteinExistence type="predicted"/>
<keyword evidence="2" id="KW-1185">Reference proteome</keyword>
<comment type="caution">
    <text evidence="1">The sequence shown here is derived from an EMBL/GenBank/DDBJ whole genome shotgun (WGS) entry which is preliminary data.</text>
</comment>
<gene>
    <name evidence="1" type="ORF">DFR67_111164</name>
</gene>
<dbReference type="OrthoDB" id="5178774at2"/>